<comment type="caution">
    <text evidence="1">The sequence shown here is derived from an EMBL/GenBank/DDBJ whole genome shotgun (WGS) entry which is preliminary data.</text>
</comment>
<name>A0ACC0U3L0_9AGAM</name>
<evidence type="ECO:0000313" key="1">
    <source>
        <dbReference type="EMBL" id="KAI9459097.1"/>
    </source>
</evidence>
<accession>A0ACC0U3L0</accession>
<gene>
    <name evidence="1" type="ORF">F5148DRAFT_1320026</name>
</gene>
<protein>
    <submittedName>
        <fullName evidence="1">Uncharacterized protein</fullName>
    </submittedName>
</protein>
<reference evidence="1" key="1">
    <citation type="submission" date="2021-03" db="EMBL/GenBank/DDBJ databases">
        <title>Evolutionary priming and transition to the ectomycorrhizal habit in an iconic lineage of mushroom-forming fungi: is preadaptation a requirement?</title>
        <authorList>
            <consortium name="DOE Joint Genome Institute"/>
            <person name="Looney B.P."/>
            <person name="Miyauchi S."/>
            <person name="Morin E."/>
            <person name="Drula E."/>
            <person name="Courty P.E."/>
            <person name="Chicoki N."/>
            <person name="Fauchery L."/>
            <person name="Kohler A."/>
            <person name="Kuo A."/>
            <person name="LaButti K."/>
            <person name="Pangilinan J."/>
            <person name="Lipzen A."/>
            <person name="Riley R."/>
            <person name="Andreopoulos W."/>
            <person name="He G."/>
            <person name="Johnson J."/>
            <person name="Barry K.W."/>
            <person name="Grigoriev I.V."/>
            <person name="Nagy L."/>
            <person name="Hibbett D."/>
            <person name="Henrissat B."/>
            <person name="Matheny P.B."/>
            <person name="Labbe J."/>
            <person name="Martin A.F."/>
        </authorList>
    </citation>
    <scope>NUCLEOTIDE SEQUENCE</scope>
    <source>
        <strain evidence="1">BPL698</strain>
    </source>
</reference>
<proteinExistence type="predicted"/>
<dbReference type="Proteomes" id="UP001207468">
    <property type="component" value="Unassembled WGS sequence"/>
</dbReference>
<dbReference type="EMBL" id="JAGFNK010000202">
    <property type="protein sequence ID" value="KAI9459097.1"/>
    <property type="molecule type" value="Genomic_DNA"/>
</dbReference>
<sequence length="220" mass="24483">MALRVASFATRRSLPFLQLGPLALSNGMQIRTRLSSTAVEGTAKNGAHTSKDEPSYVRPLPQNPPLPKGTPPTITTDDIEKYVQPLYSRGWGLCPILPNGNGIAVLRKRFEFASPWALEVFLADLSGYEERKKHHAKTHVFEDERAVVVSAWTHVARRPNARATDENGKKQGVTARDIHLAYALEKMFENALAPSGVAYRPRVRPEADRPKTVEELEGYE</sequence>
<evidence type="ECO:0000313" key="2">
    <source>
        <dbReference type="Proteomes" id="UP001207468"/>
    </source>
</evidence>
<keyword evidence="2" id="KW-1185">Reference proteome</keyword>
<organism evidence="1 2">
    <name type="scientific">Russula earlei</name>
    <dbReference type="NCBI Taxonomy" id="71964"/>
    <lineage>
        <taxon>Eukaryota</taxon>
        <taxon>Fungi</taxon>
        <taxon>Dikarya</taxon>
        <taxon>Basidiomycota</taxon>
        <taxon>Agaricomycotina</taxon>
        <taxon>Agaricomycetes</taxon>
        <taxon>Russulales</taxon>
        <taxon>Russulaceae</taxon>
        <taxon>Russula</taxon>
    </lineage>
</organism>